<evidence type="ECO:0000256" key="3">
    <source>
        <dbReference type="ARBA" id="ARBA00022723"/>
    </source>
</evidence>
<reference evidence="9" key="1">
    <citation type="journal article" date="2019" name="Int. J. Syst. Evol. Microbiol.">
        <title>The Global Catalogue of Microorganisms (GCM) 10K type strain sequencing project: providing services to taxonomists for standard genome sequencing and annotation.</title>
        <authorList>
            <consortium name="The Broad Institute Genomics Platform"/>
            <consortium name="The Broad Institute Genome Sequencing Center for Infectious Disease"/>
            <person name="Wu L."/>
            <person name="Ma J."/>
        </authorList>
    </citation>
    <scope>NUCLEOTIDE SEQUENCE [LARGE SCALE GENOMIC DNA]</scope>
    <source>
        <strain evidence="9">NBRC 101365</strain>
    </source>
</reference>
<dbReference type="InterPro" id="IPR023214">
    <property type="entry name" value="HAD_sf"/>
</dbReference>
<dbReference type="PANTHER" id="PTHR42891">
    <property type="entry name" value="D-GLYCERO-BETA-D-MANNO-HEPTOSE-1,7-BISPHOSPHATE 7-PHOSPHATASE"/>
    <property type="match status" value="1"/>
</dbReference>
<evidence type="ECO:0000313" key="9">
    <source>
        <dbReference type="Proteomes" id="UP001156882"/>
    </source>
</evidence>
<organism evidence="8 9">
    <name type="scientific">Labrys miyagiensis</name>
    <dbReference type="NCBI Taxonomy" id="346912"/>
    <lineage>
        <taxon>Bacteria</taxon>
        <taxon>Pseudomonadati</taxon>
        <taxon>Pseudomonadota</taxon>
        <taxon>Alphaproteobacteria</taxon>
        <taxon>Hyphomicrobiales</taxon>
        <taxon>Xanthobacteraceae</taxon>
        <taxon>Labrys</taxon>
    </lineage>
</organism>
<dbReference type="NCBIfam" id="TIGR01662">
    <property type="entry name" value="HAD-SF-IIIA"/>
    <property type="match status" value="1"/>
</dbReference>
<evidence type="ECO:0000256" key="4">
    <source>
        <dbReference type="ARBA" id="ARBA00022801"/>
    </source>
</evidence>
<evidence type="ECO:0000256" key="1">
    <source>
        <dbReference type="ARBA" id="ARBA00004496"/>
    </source>
</evidence>
<keyword evidence="5 7" id="KW-0119">Carbohydrate metabolism</keyword>
<dbReference type="PANTHER" id="PTHR42891:SF1">
    <property type="entry name" value="D-GLYCERO-BETA-D-MANNO-HEPTOSE-1,7-BISPHOSPHATE 7-PHOSPHATASE"/>
    <property type="match status" value="1"/>
</dbReference>
<dbReference type="InterPro" id="IPR036412">
    <property type="entry name" value="HAD-like_sf"/>
</dbReference>
<name>A0ABQ6CRE0_9HYPH</name>
<dbReference type="Pfam" id="PF13242">
    <property type="entry name" value="Hydrolase_like"/>
    <property type="match status" value="1"/>
</dbReference>
<dbReference type="PIRSF" id="PIRSF004682">
    <property type="entry name" value="GmhB"/>
    <property type="match status" value="1"/>
</dbReference>
<dbReference type="Gene3D" id="3.40.50.1000">
    <property type="entry name" value="HAD superfamily/HAD-like"/>
    <property type="match status" value="1"/>
</dbReference>
<evidence type="ECO:0000313" key="8">
    <source>
        <dbReference type="EMBL" id="GLS22700.1"/>
    </source>
</evidence>
<dbReference type="InterPro" id="IPR006549">
    <property type="entry name" value="HAD-SF_hydro_IIIA"/>
</dbReference>
<evidence type="ECO:0000256" key="2">
    <source>
        <dbReference type="ARBA" id="ARBA00022490"/>
    </source>
</evidence>
<keyword evidence="2 7" id="KW-0963">Cytoplasm</keyword>
<evidence type="ECO:0000256" key="7">
    <source>
        <dbReference type="PIRNR" id="PIRNR004682"/>
    </source>
</evidence>
<evidence type="ECO:0000256" key="5">
    <source>
        <dbReference type="ARBA" id="ARBA00023277"/>
    </source>
</evidence>
<gene>
    <name evidence="8" type="ORF">GCM10007874_57200</name>
</gene>
<dbReference type="EC" id="3.1.3.-" evidence="7"/>
<dbReference type="InterPro" id="IPR004446">
    <property type="entry name" value="Heptose_bisP_phosphatase"/>
</dbReference>
<accession>A0ABQ6CRE0</accession>
<proteinExistence type="inferred from homology"/>
<sequence length="191" mass="21050">MVKQSMASAGKPAIFLDRDGVLVIPTFRDGRSFAPTSLENFVIYPEARACLDRLKGAGFLLVVVTNQPDVGNGVVERAVVDEMHRRLRVALPLDSVKVCFHRQDENCACRKPKPYLLLEAAREMNIELSASVIIGDRVSDIEAGRSAGCRTIHIDWGYTAEPAPKDVDIVATSLTEATDRLLTPQREMATR</sequence>
<dbReference type="EMBL" id="BSPC01000066">
    <property type="protein sequence ID" value="GLS22700.1"/>
    <property type="molecule type" value="Genomic_DNA"/>
</dbReference>
<keyword evidence="4 7" id="KW-0378">Hydrolase</keyword>
<dbReference type="Proteomes" id="UP001156882">
    <property type="component" value="Unassembled WGS sequence"/>
</dbReference>
<dbReference type="InterPro" id="IPR006543">
    <property type="entry name" value="Histidinol-phos"/>
</dbReference>
<dbReference type="NCBIfam" id="TIGR01656">
    <property type="entry name" value="Histidinol-ppas"/>
    <property type="match status" value="1"/>
</dbReference>
<keyword evidence="3" id="KW-0479">Metal-binding</keyword>
<comment type="caution">
    <text evidence="8">The sequence shown here is derived from an EMBL/GenBank/DDBJ whole genome shotgun (WGS) entry which is preliminary data.</text>
</comment>
<keyword evidence="9" id="KW-1185">Reference proteome</keyword>
<dbReference type="RefSeq" id="WP_284315661.1">
    <property type="nucleotide sequence ID" value="NZ_BSPC01000066.1"/>
</dbReference>
<comment type="similarity">
    <text evidence="7">Belongs to the gmhB family.</text>
</comment>
<dbReference type="SUPFAM" id="SSF56784">
    <property type="entry name" value="HAD-like"/>
    <property type="match status" value="1"/>
</dbReference>
<evidence type="ECO:0000256" key="6">
    <source>
        <dbReference type="ARBA" id="ARBA00031828"/>
    </source>
</evidence>
<comment type="subcellular location">
    <subcellularLocation>
        <location evidence="1 7">Cytoplasm</location>
    </subcellularLocation>
</comment>
<protein>
    <recommendedName>
        <fullName evidence="6 7">D,D-heptose 1,7-bisphosphate phosphatase</fullName>
        <ecNumber evidence="7">3.1.3.-</ecNumber>
    </recommendedName>
</protein>